<dbReference type="EMBL" id="WQLB01000024">
    <property type="protein sequence ID" value="MVN88180.1"/>
    <property type="molecule type" value="Genomic_DNA"/>
</dbReference>
<accession>A0A7C9LW49</accession>
<evidence type="ECO:0008006" key="4">
    <source>
        <dbReference type="Google" id="ProtNLM"/>
    </source>
</evidence>
<evidence type="ECO:0000313" key="2">
    <source>
        <dbReference type="EMBL" id="MVN88180.1"/>
    </source>
</evidence>
<dbReference type="Proteomes" id="UP000483286">
    <property type="component" value="Unassembled WGS sequence"/>
</dbReference>
<gene>
    <name evidence="2" type="ORF">GO986_15630</name>
</gene>
<proteinExistence type="predicted"/>
<name>A0A7C9LW49_9DEIO</name>
<keyword evidence="1" id="KW-0732">Signal</keyword>
<organism evidence="2 3">
    <name type="scientific">Deinococcus arboris</name>
    <dbReference type="NCBI Taxonomy" id="2682977"/>
    <lineage>
        <taxon>Bacteria</taxon>
        <taxon>Thermotogati</taxon>
        <taxon>Deinococcota</taxon>
        <taxon>Deinococci</taxon>
        <taxon>Deinococcales</taxon>
        <taxon>Deinococcaceae</taxon>
        <taxon>Deinococcus</taxon>
    </lineage>
</organism>
<sequence length="233" mass="24160">MKKHMMLVLLAPLALASCNLFNTPKPVTGVSGTVVEGTQTINSTTGDVTLTTKAWSGGAGKVMVDVADGNTNKLLTETALSAQGAFVLGTLPVPPLKKLSSVTTTGCTDSVVVSDKDVQGNAASFRVDAANDKAIELMSVSGKTTNLAILTYVDRNVTQKGKVECKDTAGKVTSTADVDVRLVKGWNWTYVSLTPSTSTVAASATMRNGTPAGAQWVFMTAATTASLKAHSLF</sequence>
<feature type="chain" id="PRO_5028834995" description="Lipoprotein" evidence="1">
    <location>
        <begin position="23"/>
        <end position="233"/>
    </location>
</feature>
<feature type="signal peptide" evidence="1">
    <location>
        <begin position="1"/>
        <end position="22"/>
    </location>
</feature>
<evidence type="ECO:0000256" key="1">
    <source>
        <dbReference type="SAM" id="SignalP"/>
    </source>
</evidence>
<protein>
    <recommendedName>
        <fullName evidence="4">Lipoprotein</fullName>
    </recommendedName>
</protein>
<keyword evidence="3" id="KW-1185">Reference proteome</keyword>
<comment type="caution">
    <text evidence="2">The sequence shown here is derived from an EMBL/GenBank/DDBJ whole genome shotgun (WGS) entry which is preliminary data.</text>
</comment>
<dbReference type="AlphaFoldDB" id="A0A7C9LW49"/>
<evidence type="ECO:0000313" key="3">
    <source>
        <dbReference type="Proteomes" id="UP000483286"/>
    </source>
</evidence>
<reference evidence="2 3" key="1">
    <citation type="submission" date="2019-12" db="EMBL/GenBank/DDBJ databases">
        <title>Deinococcus sp. HMF7620 Genome sequencing and assembly.</title>
        <authorList>
            <person name="Kang H."/>
            <person name="Kim H."/>
            <person name="Joh K."/>
        </authorList>
    </citation>
    <scope>NUCLEOTIDE SEQUENCE [LARGE SCALE GENOMIC DNA]</scope>
    <source>
        <strain evidence="2 3">HMF7620</strain>
    </source>
</reference>
<dbReference type="PROSITE" id="PS51257">
    <property type="entry name" value="PROKAR_LIPOPROTEIN"/>
    <property type="match status" value="1"/>
</dbReference>